<dbReference type="AlphaFoldDB" id="A0A846WNE2"/>
<organism evidence="7 8">
    <name type="scientific">Gordonia polyisoprenivorans</name>
    <dbReference type="NCBI Taxonomy" id="84595"/>
    <lineage>
        <taxon>Bacteria</taxon>
        <taxon>Bacillati</taxon>
        <taxon>Actinomycetota</taxon>
        <taxon>Actinomycetes</taxon>
        <taxon>Mycobacteriales</taxon>
        <taxon>Gordoniaceae</taxon>
        <taxon>Gordonia</taxon>
    </lineage>
</organism>
<dbReference type="Proteomes" id="UP000563898">
    <property type="component" value="Unassembled WGS sequence"/>
</dbReference>
<dbReference type="CDD" id="cd08414">
    <property type="entry name" value="PBP2_LTTR_aromatics_like"/>
    <property type="match status" value="1"/>
</dbReference>
<name>A0A846WNE2_9ACTN</name>
<dbReference type="PROSITE" id="PS50931">
    <property type="entry name" value="HTH_LYSR"/>
    <property type="match status" value="1"/>
</dbReference>
<dbReference type="PRINTS" id="PR00039">
    <property type="entry name" value="HTHLYSR"/>
</dbReference>
<dbReference type="RefSeq" id="WP_035728488.1">
    <property type="nucleotide sequence ID" value="NZ_JAAXPC010000007.1"/>
</dbReference>
<dbReference type="FunFam" id="1.10.10.10:FF:000001">
    <property type="entry name" value="LysR family transcriptional regulator"/>
    <property type="match status" value="1"/>
</dbReference>
<dbReference type="Gene3D" id="3.40.190.10">
    <property type="entry name" value="Periplasmic binding protein-like II"/>
    <property type="match status" value="2"/>
</dbReference>
<dbReference type="PANTHER" id="PTHR30346">
    <property type="entry name" value="TRANSCRIPTIONAL DUAL REGULATOR HCAR-RELATED"/>
    <property type="match status" value="1"/>
</dbReference>
<accession>A0A846WNE2</accession>
<dbReference type="InterPro" id="IPR036388">
    <property type="entry name" value="WH-like_DNA-bd_sf"/>
</dbReference>
<evidence type="ECO:0000256" key="1">
    <source>
        <dbReference type="ARBA" id="ARBA00009437"/>
    </source>
</evidence>
<dbReference type="GO" id="GO:0032993">
    <property type="term" value="C:protein-DNA complex"/>
    <property type="evidence" value="ECO:0007669"/>
    <property type="project" value="TreeGrafter"/>
</dbReference>
<dbReference type="Pfam" id="PF00126">
    <property type="entry name" value="HTH_1"/>
    <property type="match status" value="1"/>
</dbReference>
<dbReference type="SUPFAM" id="SSF53850">
    <property type="entry name" value="Periplasmic binding protein-like II"/>
    <property type="match status" value="1"/>
</dbReference>
<keyword evidence="3" id="KW-0238">DNA-binding</keyword>
<dbReference type="GO" id="GO:0003677">
    <property type="term" value="F:DNA binding"/>
    <property type="evidence" value="ECO:0007669"/>
    <property type="project" value="UniProtKB-KW"/>
</dbReference>
<evidence type="ECO:0000256" key="3">
    <source>
        <dbReference type="ARBA" id="ARBA00023125"/>
    </source>
</evidence>
<keyword evidence="2" id="KW-0805">Transcription regulation</keyword>
<dbReference type="EMBL" id="JAAXPC010000007">
    <property type="protein sequence ID" value="NKY02526.1"/>
    <property type="molecule type" value="Genomic_DNA"/>
</dbReference>
<feature type="domain" description="HTH lysR-type" evidence="6">
    <location>
        <begin position="3"/>
        <end position="60"/>
    </location>
</feature>
<proteinExistence type="inferred from homology"/>
<protein>
    <submittedName>
        <fullName evidence="7">LysR family transcriptional regulator</fullName>
    </submittedName>
</protein>
<evidence type="ECO:0000313" key="8">
    <source>
        <dbReference type="Proteomes" id="UP000563898"/>
    </source>
</evidence>
<dbReference type="Pfam" id="PF03466">
    <property type="entry name" value="LysR_substrate"/>
    <property type="match status" value="1"/>
</dbReference>
<reference evidence="7 8" key="1">
    <citation type="submission" date="2020-04" db="EMBL/GenBank/DDBJ databases">
        <title>MicrobeNet Type strains.</title>
        <authorList>
            <person name="Nicholson A.C."/>
        </authorList>
    </citation>
    <scope>NUCLEOTIDE SEQUENCE [LARGE SCALE GENOMIC DNA]</scope>
    <source>
        <strain evidence="7 8">ATCC BAA-14</strain>
    </source>
</reference>
<comment type="caution">
    <text evidence="7">The sequence shown here is derived from an EMBL/GenBank/DDBJ whole genome shotgun (WGS) entry which is preliminary data.</text>
</comment>
<dbReference type="SUPFAM" id="SSF46785">
    <property type="entry name" value="Winged helix' DNA-binding domain"/>
    <property type="match status" value="1"/>
</dbReference>
<keyword evidence="5" id="KW-0804">Transcription</keyword>
<comment type="similarity">
    <text evidence="1">Belongs to the LysR transcriptional regulatory family.</text>
</comment>
<dbReference type="InterPro" id="IPR036390">
    <property type="entry name" value="WH_DNA-bd_sf"/>
</dbReference>
<evidence type="ECO:0000256" key="2">
    <source>
        <dbReference type="ARBA" id="ARBA00023015"/>
    </source>
</evidence>
<keyword evidence="4" id="KW-0010">Activator</keyword>
<dbReference type="PANTHER" id="PTHR30346:SF0">
    <property type="entry name" value="HCA OPERON TRANSCRIPTIONAL ACTIVATOR HCAR"/>
    <property type="match status" value="1"/>
</dbReference>
<evidence type="ECO:0000256" key="4">
    <source>
        <dbReference type="ARBA" id="ARBA00023159"/>
    </source>
</evidence>
<evidence type="ECO:0000256" key="5">
    <source>
        <dbReference type="ARBA" id="ARBA00023163"/>
    </source>
</evidence>
<evidence type="ECO:0000313" key="7">
    <source>
        <dbReference type="EMBL" id="NKY02526.1"/>
    </source>
</evidence>
<evidence type="ECO:0000259" key="6">
    <source>
        <dbReference type="PROSITE" id="PS50931"/>
    </source>
</evidence>
<dbReference type="InterPro" id="IPR000847">
    <property type="entry name" value="LysR_HTH_N"/>
</dbReference>
<dbReference type="InterPro" id="IPR005119">
    <property type="entry name" value="LysR_subst-bd"/>
</dbReference>
<gene>
    <name evidence="7" type="ORF">HGA05_13165</name>
</gene>
<dbReference type="Gene3D" id="1.10.10.10">
    <property type="entry name" value="Winged helix-like DNA-binding domain superfamily/Winged helix DNA-binding domain"/>
    <property type="match status" value="1"/>
</dbReference>
<dbReference type="GO" id="GO:0003700">
    <property type="term" value="F:DNA-binding transcription factor activity"/>
    <property type="evidence" value="ECO:0007669"/>
    <property type="project" value="InterPro"/>
</dbReference>
<sequence length="301" mass="32862">MDLNLRLVRRLIAVVDEGHFGRAADRSFISTPALSQQIRKLEQSLGVDLVDRTSHPVVPTEAGRAFLTDARLALNAADRAVASAEAFRRRAASSARLGFMTASTGIHLREVLDELQRTMPSATVQLLELPWPRQISAVRERQVDAALVRPPVTDTSGLRFDVVVQEGRVAALPTGHPLAARTSIGIGELDDELHVADDEADPAWVRWWASDPRPGGKPVRYGPSVQTMDELLEVVAARQAMAITGQFVADAYRNPGVVFVPIEDIDPCPLSLCTRADDFSPLVNALRRAVASVRTGRNETR</sequence>